<dbReference type="PANTHER" id="PTHR48094:SF22">
    <property type="entry name" value="DJ-1_PFPI DOMAIN-CONTAINING PROTEIN"/>
    <property type="match status" value="1"/>
</dbReference>
<name>A0A5B2VVE4_9BACT</name>
<dbReference type="GO" id="GO:0016740">
    <property type="term" value="F:transferase activity"/>
    <property type="evidence" value="ECO:0007669"/>
    <property type="project" value="UniProtKB-KW"/>
</dbReference>
<dbReference type="Gene3D" id="3.40.50.880">
    <property type="match status" value="1"/>
</dbReference>
<organism evidence="1 2">
    <name type="scientific">Chitinophaga agrisoli</name>
    <dbReference type="NCBI Taxonomy" id="2607653"/>
    <lineage>
        <taxon>Bacteria</taxon>
        <taxon>Pseudomonadati</taxon>
        <taxon>Bacteroidota</taxon>
        <taxon>Chitinophagia</taxon>
        <taxon>Chitinophagales</taxon>
        <taxon>Chitinophagaceae</taxon>
        <taxon>Chitinophaga</taxon>
    </lineage>
</organism>
<dbReference type="EMBL" id="VUOC01000002">
    <property type="protein sequence ID" value="KAA2243035.1"/>
    <property type="molecule type" value="Genomic_DNA"/>
</dbReference>
<dbReference type="SUPFAM" id="SSF52317">
    <property type="entry name" value="Class I glutamine amidotransferase-like"/>
    <property type="match status" value="1"/>
</dbReference>
<dbReference type="AlphaFoldDB" id="A0A5B2VVE4"/>
<keyword evidence="2" id="KW-1185">Reference proteome</keyword>
<gene>
    <name evidence="1" type="ORF">F0L74_10980</name>
</gene>
<reference evidence="1 2" key="1">
    <citation type="submission" date="2019-09" db="EMBL/GenBank/DDBJ databases">
        <title>Chitinophaga ginsengihumi sp. nov., isolated from soil of ginseng rhizosphere.</title>
        <authorList>
            <person name="Lee J."/>
        </authorList>
    </citation>
    <scope>NUCLEOTIDE SEQUENCE [LARGE SCALE GENOMIC DNA]</scope>
    <source>
        <strain evidence="1 2">BN140078</strain>
    </source>
</reference>
<evidence type="ECO:0000313" key="1">
    <source>
        <dbReference type="EMBL" id="KAA2243035.1"/>
    </source>
</evidence>
<dbReference type="GO" id="GO:0005737">
    <property type="term" value="C:cytoplasm"/>
    <property type="evidence" value="ECO:0007669"/>
    <property type="project" value="TreeGrafter"/>
</dbReference>
<protein>
    <submittedName>
        <fullName evidence="1">Type 1 glutamine amidotransferase domain-containing protein</fullName>
    </submittedName>
</protein>
<dbReference type="Pfam" id="PF17124">
    <property type="entry name" value="ThiJ_like"/>
    <property type="match status" value="1"/>
</dbReference>
<sequence>MKRSKGTVILVASSVDTIILKDGSTDRIGFYLNELTIPMQAVVAAGYEIVLATPKGNKPVLDRSSAIAAHFGNSEEALNKALEFVEKYPAMQNPVSLRSLVEGGLDEYIGVFVPGGHPPMVDLMQDPYLGAILGHFHTNAKPSAFLCHGPISIACSVRDAAAFRAAMVAGDTAAAKKASAGWQYAGYRMTVFSNDEEHYAEKNVFKDRLAPFYVADALTIAGGKLEFAEGGIFKPHAVVDRELITGQNPPTAPELARLFVKALDEISATVEV</sequence>
<dbReference type="InterPro" id="IPR029062">
    <property type="entry name" value="Class_I_gatase-like"/>
</dbReference>
<accession>A0A5B2VVE4</accession>
<dbReference type="Proteomes" id="UP000324611">
    <property type="component" value="Unassembled WGS sequence"/>
</dbReference>
<keyword evidence="1" id="KW-0315">Glutamine amidotransferase</keyword>
<dbReference type="InterPro" id="IPR050325">
    <property type="entry name" value="Prot/Nucl_acid_deglycase"/>
</dbReference>
<keyword evidence="1" id="KW-0808">Transferase</keyword>
<dbReference type="RefSeq" id="WP_149837911.1">
    <property type="nucleotide sequence ID" value="NZ_VUOC01000002.1"/>
</dbReference>
<dbReference type="GO" id="GO:0019172">
    <property type="term" value="F:glyoxalase III activity"/>
    <property type="evidence" value="ECO:0007669"/>
    <property type="project" value="TreeGrafter"/>
</dbReference>
<dbReference type="InterPro" id="IPR032633">
    <property type="entry name" value="ThiJ-like"/>
</dbReference>
<dbReference type="GO" id="GO:0019243">
    <property type="term" value="P:methylglyoxal catabolic process to D-lactate via S-lactoyl-glutathione"/>
    <property type="evidence" value="ECO:0007669"/>
    <property type="project" value="TreeGrafter"/>
</dbReference>
<comment type="caution">
    <text evidence="1">The sequence shown here is derived from an EMBL/GenBank/DDBJ whole genome shotgun (WGS) entry which is preliminary data.</text>
</comment>
<proteinExistence type="predicted"/>
<evidence type="ECO:0000313" key="2">
    <source>
        <dbReference type="Proteomes" id="UP000324611"/>
    </source>
</evidence>
<reference evidence="1 2" key="2">
    <citation type="submission" date="2019-09" db="EMBL/GenBank/DDBJ databases">
        <authorList>
            <person name="Jin C."/>
        </authorList>
    </citation>
    <scope>NUCLEOTIDE SEQUENCE [LARGE SCALE GENOMIC DNA]</scope>
    <source>
        <strain evidence="1 2">BN140078</strain>
    </source>
</reference>
<dbReference type="CDD" id="cd03141">
    <property type="entry name" value="GATase1_Hsp31_like"/>
    <property type="match status" value="1"/>
</dbReference>
<dbReference type="PANTHER" id="PTHR48094">
    <property type="entry name" value="PROTEIN/NUCLEIC ACID DEGLYCASE DJ-1-RELATED"/>
    <property type="match status" value="1"/>
</dbReference>